<reference evidence="2" key="1">
    <citation type="journal article" date="2023" name="Nat. Plants">
        <title>Single-cell RNA sequencing provides a high-resolution roadmap for understanding the multicellular compartmentation of specialized metabolism.</title>
        <authorList>
            <person name="Sun S."/>
            <person name="Shen X."/>
            <person name="Li Y."/>
            <person name="Li Y."/>
            <person name="Wang S."/>
            <person name="Li R."/>
            <person name="Zhang H."/>
            <person name="Shen G."/>
            <person name="Guo B."/>
            <person name="Wei J."/>
            <person name="Xu J."/>
            <person name="St-Pierre B."/>
            <person name="Chen S."/>
            <person name="Sun C."/>
        </authorList>
    </citation>
    <scope>NUCLEOTIDE SEQUENCE [LARGE SCALE GENOMIC DNA]</scope>
</reference>
<evidence type="ECO:0000313" key="1">
    <source>
        <dbReference type="EMBL" id="KAI5662809.1"/>
    </source>
</evidence>
<keyword evidence="2" id="KW-1185">Reference proteome</keyword>
<protein>
    <submittedName>
        <fullName evidence="1">Uncharacterized protein</fullName>
    </submittedName>
</protein>
<organism evidence="1 2">
    <name type="scientific">Catharanthus roseus</name>
    <name type="common">Madagascar periwinkle</name>
    <name type="synonym">Vinca rosea</name>
    <dbReference type="NCBI Taxonomy" id="4058"/>
    <lineage>
        <taxon>Eukaryota</taxon>
        <taxon>Viridiplantae</taxon>
        <taxon>Streptophyta</taxon>
        <taxon>Embryophyta</taxon>
        <taxon>Tracheophyta</taxon>
        <taxon>Spermatophyta</taxon>
        <taxon>Magnoliopsida</taxon>
        <taxon>eudicotyledons</taxon>
        <taxon>Gunneridae</taxon>
        <taxon>Pentapetalae</taxon>
        <taxon>asterids</taxon>
        <taxon>lamiids</taxon>
        <taxon>Gentianales</taxon>
        <taxon>Apocynaceae</taxon>
        <taxon>Rauvolfioideae</taxon>
        <taxon>Vinceae</taxon>
        <taxon>Catharanthinae</taxon>
        <taxon>Catharanthus</taxon>
    </lineage>
</organism>
<evidence type="ECO:0000313" key="2">
    <source>
        <dbReference type="Proteomes" id="UP001060085"/>
    </source>
</evidence>
<name>A0ACC0AQJ0_CATRO</name>
<gene>
    <name evidence="1" type="ORF">M9H77_22132</name>
</gene>
<proteinExistence type="predicted"/>
<comment type="caution">
    <text evidence="1">The sequence shown here is derived from an EMBL/GenBank/DDBJ whole genome shotgun (WGS) entry which is preliminary data.</text>
</comment>
<dbReference type="Proteomes" id="UP001060085">
    <property type="component" value="Linkage Group LG05"/>
</dbReference>
<accession>A0ACC0AQJ0</accession>
<dbReference type="EMBL" id="CM044705">
    <property type="protein sequence ID" value="KAI5662809.1"/>
    <property type="molecule type" value="Genomic_DNA"/>
</dbReference>
<sequence length="124" mass="14244">MEEVPVHVHPGCTVLIFYRDSTNTDLVKKEPLEAWILRPFTGSETDDDLIMCAHGFIFLFIGGLEHTCLVQIEQNKHRNLSSKFISMFISRLVANDPEIPVSNIIQEVQVLFQTSCTYKRAWYA</sequence>